<protein>
    <submittedName>
        <fullName evidence="2">Uncharacterized protein</fullName>
    </submittedName>
</protein>
<feature type="region of interest" description="Disordered" evidence="1">
    <location>
        <begin position="129"/>
        <end position="148"/>
    </location>
</feature>
<reference evidence="2" key="1">
    <citation type="submission" date="2020-06" db="EMBL/GenBank/DDBJ databases">
        <title>Draft genome of Bugula neritina, a colonial animal packing powerful symbionts and potential medicines.</title>
        <authorList>
            <person name="Rayko M."/>
        </authorList>
    </citation>
    <scope>NUCLEOTIDE SEQUENCE [LARGE SCALE GENOMIC DNA]</scope>
    <source>
        <strain evidence="2">Kwan_BN1</strain>
    </source>
</reference>
<evidence type="ECO:0000313" key="3">
    <source>
        <dbReference type="Proteomes" id="UP000593567"/>
    </source>
</evidence>
<evidence type="ECO:0000313" key="2">
    <source>
        <dbReference type="EMBL" id="KAF6030246.1"/>
    </source>
</evidence>
<name>A0A7J7JY25_BUGNE</name>
<dbReference type="AlphaFoldDB" id="A0A7J7JY25"/>
<organism evidence="2 3">
    <name type="scientific">Bugula neritina</name>
    <name type="common">Brown bryozoan</name>
    <name type="synonym">Sertularia neritina</name>
    <dbReference type="NCBI Taxonomy" id="10212"/>
    <lineage>
        <taxon>Eukaryota</taxon>
        <taxon>Metazoa</taxon>
        <taxon>Spiralia</taxon>
        <taxon>Lophotrochozoa</taxon>
        <taxon>Bryozoa</taxon>
        <taxon>Gymnolaemata</taxon>
        <taxon>Cheilostomatida</taxon>
        <taxon>Flustrina</taxon>
        <taxon>Buguloidea</taxon>
        <taxon>Bugulidae</taxon>
        <taxon>Bugula</taxon>
    </lineage>
</organism>
<comment type="caution">
    <text evidence="2">The sequence shown here is derived from an EMBL/GenBank/DDBJ whole genome shotgun (WGS) entry which is preliminary data.</text>
</comment>
<keyword evidence="3" id="KW-1185">Reference proteome</keyword>
<accession>A0A7J7JY25</accession>
<gene>
    <name evidence="2" type="ORF">EB796_011451</name>
</gene>
<dbReference type="Proteomes" id="UP000593567">
    <property type="component" value="Unassembled WGS sequence"/>
</dbReference>
<sequence>MAAFIRQTLLCFTQKHIHVFVDLCYRIHRKQLKAKANVNSAQLKQQKQIYKQEQVFKNKFAVPSSDLGQPINDNAYGVVDLQPPINYYDYDNELQPTLHNKHYDNVHIQNAGIDAPSAWQEPDLAPFLDNTPLEWQPDQGSRHRRKKRHKNFWSFFRTKKSRNRRAHR</sequence>
<evidence type="ECO:0000256" key="1">
    <source>
        <dbReference type="SAM" id="MobiDB-lite"/>
    </source>
</evidence>
<proteinExistence type="predicted"/>
<dbReference type="EMBL" id="VXIV02001730">
    <property type="protein sequence ID" value="KAF6030246.1"/>
    <property type="molecule type" value="Genomic_DNA"/>
</dbReference>